<evidence type="ECO:0000256" key="1">
    <source>
        <dbReference type="SAM" id="MobiDB-lite"/>
    </source>
</evidence>
<dbReference type="EMBL" id="PGGS01000481">
    <property type="protein sequence ID" value="PNH03625.1"/>
    <property type="molecule type" value="Genomic_DNA"/>
</dbReference>
<name>A0A2J7ZTM4_9CHLO</name>
<sequence length="415" mass="41046">MGAGVGSERLQAAAGAVPPPQPLEFASMQTARQMAGAAGAAAAAAQAAGAAAAAAAAMAAARTPAEFAEAARQVGIAAAAAASAAEAAAAAAAAVEWVQEELVPPVVATVPDLGWAEEERLKADTAAAESVVEWAVAEPLKQAANSAAAPAAEWAEEEPLTPVADAAAPAPASRWSAAERVEAKPQPKEADTAAVVSELKSAAGDVSFAESWSGGETSGGWDRFQSALAGVGSCDSADGDLEWVGNSAAASTAAASSIGGCNPEGAPLGTMDGSLAASTDIDQPLPIFEGTVLAKAAVVQVAPSYPQHASFQRTSMANHRLNAVLGSDSAPAMYSGEGGGDLEEPAAPAQEPGKVQAADVAAASSYGLSFGRVAELENWRRSVSPIKSAGIYFDPTGGSAFGKSRSVSDSPQPGR</sequence>
<feature type="compositionally biased region" description="Basic and acidic residues" evidence="1">
    <location>
        <begin position="177"/>
        <end position="191"/>
    </location>
</feature>
<comment type="caution">
    <text evidence="2">The sequence shown here is derived from an EMBL/GenBank/DDBJ whole genome shotgun (WGS) entry which is preliminary data.</text>
</comment>
<dbReference type="Proteomes" id="UP000236333">
    <property type="component" value="Unassembled WGS sequence"/>
</dbReference>
<gene>
    <name evidence="2" type="ORF">TSOC_010300</name>
</gene>
<proteinExistence type="predicted"/>
<organism evidence="2 3">
    <name type="scientific">Tetrabaena socialis</name>
    <dbReference type="NCBI Taxonomy" id="47790"/>
    <lineage>
        <taxon>Eukaryota</taxon>
        <taxon>Viridiplantae</taxon>
        <taxon>Chlorophyta</taxon>
        <taxon>core chlorophytes</taxon>
        <taxon>Chlorophyceae</taxon>
        <taxon>CS clade</taxon>
        <taxon>Chlamydomonadales</taxon>
        <taxon>Tetrabaenaceae</taxon>
        <taxon>Tetrabaena</taxon>
    </lineage>
</organism>
<dbReference type="AlphaFoldDB" id="A0A2J7ZTM4"/>
<accession>A0A2J7ZTM4</accession>
<feature type="compositionally biased region" description="Polar residues" evidence="1">
    <location>
        <begin position="405"/>
        <end position="415"/>
    </location>
</feature>
<feature type="region of interest" description="Disordered" evidence="1">
    <location>
        <begin position="328"/>
        <end position="354"/>
    </location>
</feature>
<protein>
    <submittedName>
        <fullName evidence="2">Uncharacterized protein</fullName>
    </submittedName>
</protein>
<feature type="region of interest" description="Disordered" evidence="1">
    <location>
        <begin position="174"/>
        <end position="194"/>
    </location>
</feature>
<keyword evidence="3" id="KW-1185">Reference proteome</keyword>
<feature type="region of interest" description="Disordered" evidence="1">
    <location>
        <begin position="1"/>
        <end position="22"/>
    </location>
</feature>
<evidence type="ECO:0000313" key="2">
    <source>
        <dbReference type="EMBL" id="PNH03625.1"/>
    </source>
</evidence>
<evidence type="ECO:0000313" key="3">
    <source>
        <dbReference type="Proteomes" id="UP000236333"/>
    </source>
</evidence>
<feature type="region of interest" description="Disordered" evidence="1">
    <location>
        <begin position="396"/>
        <end position="415"/>
    </location>
</feature>
<reference evidence="2 3" key="1">
    <citation type="journal article" date="2017" name="Mol. Biol. Evol.">
        <title>The 4-celled Tetrabaena socialis nuclear genome reveals the essential components for genetic control of cell number at the origin of multicellularity in the volvocine lineage.</title>
        <authorList>
            <person name="Featherston J."/>
            <person name="Arakaki Y."/>
            <person name="Hanschen E.R."/>
            <person name="Ferris P.J."/>
            <person name="Michod R.E."/>
            <person name="Olson B.J.S.C."/>
            <person name="Nozaki H."/>
            <person name="Durand P.M."/>
        </authorList>
    </citation>
    <scope>NUCLEOTIDE SEQUENCE [LARGE SCALE GENOMIC DNA]</scope>
    <source>
        <strain evidence="2 3">NIES-571</strain>
    </source>
</reference>